<organism evidence="1 2">
    <name type="scientific">Candidatus Similichlamydia laticola</name>
    <dbReference type="NCBI Taxonomy" id="2170265"/>
    <lineage>
        <taxon>Bacteria</taxon>
        <taxon>Pseudomonadati</taxon>
        <taxon>Chlamydiota</taxon>
        <taxon>Chlamydiia</taxon>
        <taxon>Parachlamydiales</taxon>
        <taxon>Candidatus Parilichlamydiaceae</taxon>
        <taxon>Candidatus Similichlamydia</taxon>
    </lineage>
</organism>
<dbReference type="AlphaFoldDB" id="A0A369KA74"/>
<keyword evidence="2" id="KW-1185">Reference proteome</keyword>
<dbReference type="RefSeq" id="WP_114544320.1">
    <property type="nucleotide sequence ID" value="NZ_QQBG01000012.1"/>
</dbReference>
<dbReference type="EMBL" id="QQBG01000013">
    <property type="protein sequence ID" value="RDB31499.1"/>
    <property type="molecule type" value="Genomic_DNA"/>
</dbReference>
<proteinExistence type="predicted"/>
<comment type="caution">
    <text evidence="1">The sequence shown here is derived from an EMBL/GenBank/DDBJ whole genome shotgun (WGS) entry which is preliminary data.</text>
</comment>
<sequence length="225" mass="25538">MHILQKKVILVCTTLFSLLGNSSFEQEHLPSFGHQHSLDNEEFSEVASVTQLFSLIVRSCMPNLDAGKRQVFLIGVWDPDQEKSFPLWLCFPRVQNSNSFCKGCALWGVFCQLKKTGFVQGDYPNSEICWVILRKDLFVQFIDFFSRGEVGGSVSIEAAKSCVLSLSTFEDNEDYWHVTWSLLCSGGTKDLSNALKRGSLFQEDTIESLFPFSEKSRQLRKPARD</sequence>
<gene>
    <name evidence="1" type="ORF">HAT2_00373</name>
</gene>
<name>A0A369KA74_9BACT</name>
<accession>A0A369KA74</accession>
<dbReference type="Proteomes" id="UP000253816">
    <property type="component" value="Unassembled WGS sequence"/>
</dbReference>
<evidence type="ECO:0000313" key="2">
    <source>
        <dbReference type="Proteomes" id="UP000253816"/>
    </source>
</evidence>
<protein>
    <submittedName>
        <fullName evidence="1">Uncharacterized protein</fullName>
    </submittedName>
</protein>
<reference evidence="1 2" key="1">
    <citation type="submission" date="2018-07" db="EMBL/GenBank/DDBJ databases">
        <title>Comparative genomics of the Candidatus Parilichlamydiaceae reveals evidence of convergent evolution and genome reduction in the phylum Chlamydiae.</title>
        <authorList>
            <person name="Taylor-Brown A."/>
            <person name="Polkinghorne A."/>
        </authorList>
    </citation>
    <scope>NUCLEOTIDE SEQUENCE [LARGE SCALE GENOMIC DNA]</scope>
    <source>
        <strain evidence="1 2">Hat2</strain>
    </source>
</reference>
<evidence type="ECO:0000313" key="1">
    <source>
        <dbReference type="EMBL" id="RDB31499.1"/>
    </source>
</evidence>